<proteinExistence type="predicted"/>
<evidence type="ECO:0000259" key="4">
    <source>
        <dbReference type="Pfam" id="PF00149"/>
    </source>
</evidence>
<dbReference type="GO" id="GO:0046872">
    <property type="term" value="F:metal ion binding"/>
    <property type="evidence" value="ECO:0007669"/>
    <property type="project" value="UniProtKB-KW"/>
</dbReference>
<keyword evidence="3" id="KW-0472">Membrane</keyword>
<keyword evidence="2" id="KW-0378">Hydrolase</keyword>
<feature type="transmembrane region" description="Helical" evidence="3">
    <location>
        <begin position="38"/>
        <end position="58"/>
    </location>
</feature>
<dbReference type="EMBL" id="DVLC01000094">
    <property type="protein sequence ID" value="HIT47196.1"/>
    <property type="molecule type" value="Genomic_DNA"/>
</dbReference>
<keyword evidence="3" id="KW-1133">Transmembrane helix</keyword>
<protein>
    <submittedName>
        <fullName evidence="5">Metallophosphoesterase</fullName>
    </submittedName>
</protein>
<evidence type="ECO:0000313" key="5">
    <source>
        <dbReference type="EMBL" id="HIT47196.1"/>
    </source>
</evidence>
<dbReference type="AlphaFoldDB" id="A0A9D1GNM3"/>
<dbReference type="CDD" id="cd07385">
    <property type="entry name" value="MPP_YkuE_C"/>
    <property type="match status" value="1"/>
</dbReference>
<organism evidence="5 6">
    <name type="scientific">Candidatus Cryptobacteroides merdipullorum</name>
    <dbReference type="NCBI Taxonomy" id="2840771"/>
    <lineage>
        <taxon>Bacteria</taxon>
        <taxon>Pseudomonadati</taxon>
        <taxon>Bacteroidota</taxon>
        <taxon>Bacteroidia</taxon>
        <taxon>Bacteroidales</taxon>
        <taxon>Candidatus Cryptobacteroides</taxon>
    </lineage>
</organism>
<dbReference type="GO" id="GO:0016020">
    <property type="term" value="C:membrane"/>
    <property type="evidence" value="ECO:0007669"/>
    <property type="project" value="GOC"/>
</dbReference>
<dbReference type="InterPro" id="IPR004843">
    <property type="entry name" value="Calcineurin-like_PHP"/>
</dbReference>
<evidence type="ECO:0000256" key="1">
    <source>
        <dbReference type="ARBA" id="ARBA00022723"/>
    </source>
</evidence>
<dbReference type="GO" id="GO:0008758">
    <property type="term" value="F:UDP-2,3-diacylglucosamine hydrolase activity"/>
    <property type="evidence" value="ECO:0007669"/>
    <property type="project" value="TreeGrafter"/>
</dbReference>
<dbReference type="PANTHER" id="PTHR31302:SF31">
    <property type="entry name" value="PHOSPHODIESTERASE YAEI"/>
    <property type="match status" value="1"/>
</dbReference>
<dbReference type="SUPFAM" id="SSF56300">
    <property type="entry name" value="Metallo-dependent phosphatases"/>
    <property type="match status" value="1"/>
</dbReference>
<sequence length="325" mass="36078">MEIIFVLAALLLSSIAILILLLLAAGLACIFGASFALVFRRGLWLLLLPPLCILYGWLAGRERFVVKETDIVSAAVPEGFDGFRMVQISDLHLRSFSGRQKSLERVVDKINAQRPDIVVFTGDLVTSHPDEIAPLAEILGRIASPVYSVMGNHDYCPYNRWDSAEEQAEAVREVREWEARLGWTLLDDRNVTLERGGDEISLIGVQNISSMRQFASRGNLAKAMGGADADFKILLSHDPTFWRSGVLGATDMDLTLSGHTHNAQLKLLGWEPSRLMFRENSGLYREETASGLQYLYVNDGLGETMFPARIGVPGEISVICLRRKN</sequence>
<evidence type="ECO:0000256" key="2">
    <source>
        <dbReference type="ARBA" id="ARBA00022801"/>
    </source>
</evidence>
<accession>A0A9D1GNM3</accession>
<evidence type="ECO:0000313" key="6">
    <source>
        <dbReference type="Proteomes" id="UP000886881"/>
    </source>
</evidence>
<keyword evidence="1" id="KW-0479">Metal-binding</keyword>
<dbReference type="Gene3D" id="3.60.21.10">
    <property type="match status" value="1"/>
</dbReference>
<name>A0A9D1GNM3_9BACT</name>
<reference evidence="5" key="1">
    <citation type="submission" date="2020-10" db="EMBL/GenBank/DDBJ databases">
        <authorList>
            <person name="Gilroy R."/>
        </authorList>
    </citation>
    <scope>NUCLEOTIDE SEQUENCE</scope>
    <source>
        <strain evidence="5">ChiHecec2B26-709</strain>
    </source>
</reference>
<feature type="domain" description="Calcineurin-like phosphoesterase" evidence="4">
    <location>
        <begin position="84"/>
        <end position="262"/>
    </location>
</feature>
<keyword evidence="3" id="KW-0812">Transmembrane</keyword>
<dbReference type="PANTHER" id="PTHR31302">
    <property type="entry name" value="TRANSMEMBRANE PROTEIN WITH METALLOPHOSPHOESTERASE DOMAIN-RELATED"/>
    <property type="match status" value="1"/>
</dbReference>
<gene>
    <name evidence="5" type="ORF">IAC35_04995</name>
</gene>
<dbReference type="InterPro" id="IPR051158">
    <property type="entry name" value="Metallophosphoesterase_sf"/>
</dbReference>
<reference evidence="5" key="2">
    <citation type="journal article" date="2021" name="PeerJ">
        <title>Extensive microbial diversity within the chicken gut microbiome revealed by metagenomics and culture.</title>
        <authorList>
            <person name="Gilroy R."/>
            <person name="Ravi A."/>
            <person name="Getino M."/>
            <person name="Pursley I."/>
            <person name="Horton D.L."/>
            <person name="Alikhan N.F."/>
            <person name="Baker D."/>
            <person name="Gharbi K."/>
            <person name="Hall N."/>
            <person name="Watson M."/>
            <person name="Adriaenssens E.M."/>
            <person name="Foster-Nyarko E."/>
            <person name="Jarju S."/>
            <person name="Secka A."/>
            <person name="Antonio M."/>
            <person name="Oren A."/>
            <person name="Chaudhuri R.R."/>
            <person name="La Ragione R."/>
            <person name="Hildebrand F."/>
            <person name="Pallen M.J."/>
        </authorList>
    </citation>
    <scope>NUCLEOTIDE SEQUENCE</scope>
    <source>
        <strain evidence="5">ChiHecec2B26-709</strain>
    </source>
</reference>
<comment type="caution">
    <text evidence="5">The sequence shown here is derived from an EMBL/GenBank/DDBJ whole genome shotgun (WGS) entry which is preliminary data.</text>
</comment>
<dbReference type="InterPro" id="IPR029052">
    <property type="entry name" value="Metallo-depent_PP-like"/>
</dbReference>
<dbReference type="Pfam" id="PF00149">
    <property type="entry name" value="Metallophos"/>
    <property type="match status" value="1"/>
</dbReference>
<dbReference type="GO" id="GO:0009245">
    <property type="term" value="P:lipid A biosynthetic process"/>
    <property type="evidence" value="ECO:0007669"/>
    <property type="project" value="TreeGrafter"/>
</dbReference>
<dbReference type="Proteomes" id="UP000886881">
    <property type="component" value="Unassembled WGS sequence"/>
</dbReference>
<evidence type="ECO:0000256" key="3">
    <source>
        <dbReference type="SAM" id="Phobius"/>
    </source>
</evidence>